<dbReference type="OrthoDB" id="350392at2157"/>
<proteinExistence type="predicted"/>
<organism evidence="1 2">
    <name type="scientific">Halosimplex pelagicum</name>
    <dbReference type="NCBI Taxonomy" id="869886"/>
    <lineage>
        <taxon>Archaea</taxon>
        <taxon>Methanobacteriati</taxon>
        <taxon>Methanobacteriota</taxon>
        <taxon>Stenosarchaea group</taxon>
        <taxon>Halobacteria</taxon>
        <taxon>Halobacteriales</taxon>
        <taxon>Haloarculaceae</taxon>
        <taxon>Halosimplex</taxon>
    </lineage>
</organism>
<dbReference type="Proteomes" id="UP000509346">
    <property type="component" value="Chromosome"/>
</dbReference>
<dbReference type="GeneID" id="56083217"/>
<dbReference type="RefSeq" id="WP_179922654.1">
    <property type="nucleotide sequence ID" value="NZ_CP058909.1"/>
</dbReference>
<evidence type="ECO:0000313" key="1">
    <source>
        <dbReference type="EMBL" id="QLH82186.1"/>
    </source>
</evidence>
<keyword evidence="2" id="KW-1185">Reference proteome</keyword>
<reference evidence="1 2" key="1">
    <citation type="submission" date="2020-07" db="EMBL/GenBank/DDBJ databases">
        <title>Halosimplex litoreum sp. nov. and Halosimplex rubrum sp. nov., isolated from different salt environments.</title>
        <authorList>
            <person name="Cui H."/>
        </authorList>
    </citation>
    <scope>NUCLEOTIDE SEQUENCE [LARGE SCALE GENOMIC DNA]</scope>
    <source>
        <strain evidence="1 2">R2</strain>
    </source>
</reference>
<sequence length="171" mass="18619">MSAKQDDMTFVETPTDYDTHSLESDHVIELHIGGVERRPATTIAQQLSLFVETHDTHVLLRLLDALEFGVDDTDELAIGVGTPAAGPACARPIELEVEDIDSEEAEAIVEAFDRLASERFSDADAAEAFGKAVVEATGDQPRSIVRLVKNDGSRGEALEWHTDTEAELDTE</sequence>
<dbReference type="KEGG" id="hpel:HZS54_11470"/>
<name>A0A7D5P6S7_9EURY</name>
<dbReference type="EMBL" id="CP058909">
    <property type="protein sequence ID" value="QLH82186.1"/>
    <property type="molecule type" value="Genomic_DNA"/>
</dbReference>
<evidence type="ECO:0000313" key="2">
    <source>
        <dbReference type="Proteomes" id="UP000509346"/>
    </source>
</evidence>
<accession>A0A7D5P6S7</accession>
<gene>
    <name evidence="1" type="ORF">HZS54_11470</name>
</gene>
<dbReference type="AlphaFoldDB" id="A0A7D5P6S7"/>
<protein>
    <submittedName>
        <fullName evidence="1">Uncharacterized protein</fullName>
    </submittedName>
</protein>